<feature type="active site" evidence="9">
    <location>
        <position position="306"/>
    </location>
</feature>
<evidence type="ECO:0000256" key="8">
    <source>
        <dbReference type="ARBA" id="ARBA00023180"/>
    </source>
</evidence>
<evidence type="ECO:0000256" key="10">
    <source>
        <dbReference type="RuleBase" id="RU000454"/>
    </source>
</evidence>
<dbReference type="InterPro" id="IPR034161">
    <property type="entry name" value="Pepsin-like_plant"/>
</dbReference>
<protein>
    <submittedName>
        <fullName evidence="12">Aspartic proteinase CDR1-like</fullName>
    </submittedName>
</protein>
<dbReference type="PRINTS" id="PR00792">
    <property type="entry name" value="PEPSIN"/>
</dbReference>
<dbReference type="InParanoid" id="A0A7J7DSK2"/>
<keyword evidence="4 10" id="KW-0645">Protease</keyword>
<dbReference type="InterPro" id="IPR001461">
    <property type="entry name" value="Aspartic_peptidase_A1"/>
</dbReference>
<keyword evidence="7 10" id="KW-0378">Hydrolase</keyword>
<evidence type="ECO:0000256" key="5">
    <source>
        <dbReference type="ARBA" id="ARBA00022729"/>
    </source>
</evidence>
<keyword evidence="6 10" id="KW-0064">Aspartyl protease</keyword>
<evidence type="ECO:0000256" key="2">
    <source>
        <dbReference type="ARBA" id="ARBA00007447"/>
    </source>
</evidence>
<dbReference type="Pfam" id="PF14541">
    <property type="entry name" value="TAXi_C"/>
    <property type="match status" value="1"/>
</dbReference>
<dbReference type="CDD" id="cd05476">
    <property type="entry name" value="pepsin_A_like_plant"/>
    <property type="match status" value="1"/>
</dbReference>
<keyword evidence="5" id="KW-0732">Signal</keyword>
<evidence type="ECO:0000256" key="1">
    <source>
        <dbReference type="ARBA" id="ARBA00004613"/>
    </source>
</evidence>
<evidence type="ECO:0000256" key="4">
    <source>
        <dbReference type="ARBA" id="ARBA00022670"/>
    </source>
</evidence>
<dbReference type="InterPro" id="IPR032799">
    <property type="entry name" value="TAXi_C"/>
</dbReference>
<comment type="caution">
    <text evidence="12">The sequence shown here is derived from an EMBL/GenBank/DDBJ whole genome shotgun (WGS) entry which is preliminary data.</text>
</comment>
<evidence type="ECO:0000256" key="6">
    <source>
        <dbReference type="ARBA" id="ARBA00022750"/>
    </source>
</evidence>
<dbReference type="SUPFAM" id="SSF50630">
    <property type="entry name" value="Acid proteases"/>
    <property type="match status" value="1"/>
</dbReference>
<evidence type="ECO:0000256" key="9">
    <source>
        <dbReference type="PIRSR" id="PIRSR601461-1"/>
    </source>
</evidence>
<keyword evidence="13" id="KW-1185">Reference proteome</keyword>
<keyword evidence="8" id="KW-0325">Glycoprotein</keyword>
<dbReference type="GO" id="GO:0004190">
    <property type="term" value="F:aspartic-type endopeptidase activity"/>
    <property type="evidence" value="ECO:0007669"/>
    <property type="project" value="UniProtKB-KW"/>
</dbReference>
<dbReference type="InterPro" id="IPR032861">
    <property type="entry name" value="TAXi_N"/>
</dbReference>
<comment type="similarity">
    <text evidence="2 10">Belongs to the peptidase A1 family.</text>
</comment>
<reference evidence="12 13" key="1">
    <citation type="journal article" date="2020" name="Nat. Commun.">
        <title>Genome of Tripterygium wilfordii and identification of cytochrome P450 involved in triptolide biosynthesis.</title>
        <authorList>
            <person name="Tu L."/>
            <person name="Su P."/>
            <person name="Zhang Z."/>
            <person name="Gao L."/>
            <person name="Wang J."/>
            <person name="Hu T."/>
            <person name="Zhou J."/>
            <person name="Zhang Y."/>
            <person name="Zhao Y."/>
            <person name="Liu Y."/>
            <person name="Song Y."/>
            <person name="Tong Y."/>
            <person name="Lu Y."/>
            <person name="Yang J."/>
            <person name="Xu C."/>
            <person name="Jia M."/>
            <person name="Peters R.J."/>
            <person name="Huang L."/>
            <person name="Gao W."/>
        </authorList>
    </citation>
    <scope>NUCLEOTIDE SEQUENCE [LARGE SCALE GENOMIC DNA]</scope>
    <source>
        <strain evidence="13">cv. XIE 37</strain>
        <tissue evidence="12">Leaf</tissue>
    </source>
</reference>
<accession>A0A7J7DSK2</accession>
<dbReference type="PANTHER" id="PTHR47967:SF66">
    <property type="entry name" value="ASPARTIC PROTEINASE CDR1-RELATED"/>
    <property type="match status" value="1"/>
</dbReference>
<dbReference type="InterPro" id="IPR033121">
    <property type="entry name" value="PEPTIDASE_A1"/>
</dbReference>
<feature type="active site" evidence="9">
    <location>
        <position position="93"/>
    </location>
</feature>
<sequence length="424" mass="45466">MALSFIDAYNGSGFSVELVHRDSPDSPFYNPSESQTKRLTNAIQRSLNRVNHFTKNSASIKNGAQPPIIPNNGEYLMNISIGTPPFGLLAIVDTGSDLMWIQCKPCTNCYKQIDPLFDPKSSTTYRKVSCKSERCQSLDNTSCDDDGTCRYMISYADKSHSIGHVANETLSMATGSKTGSGLVSFPGFTFGCGHDNAGSFNEKGTGIVGLGASSVSLISQLDTSISGKFSYCLVPFSERKSSSKLRFGSEAVVSGAKSVSTPLSRNIFHPVFYYLTLEAITIGDKRLKVNGSSSSTGDDPGNIIIDSGTTLTLLPSNVYAKMESQVAKSIEAKPVKDPSGILSLCYNSTAQFKAPSMTMHFSNADLKLNDYNTFVEVAEGVVCLAFGANDDLAIYGNIAQAGFLVGYDLGKKTLTFLPTDCSKS</sequence>
<dbReference type="Proteomes" id="UP000593562">
    <property type="component" value="Unassembled WGS sequence"/>
</dbReference>
<dbReference type="EMBL" id="JAAARO010000004">
    <property type="protein sequence ID" value="KAF5749269.1"/>
    <property type="molecule type" value="Genomic_DNA"/>
</dbReference>
<dbReference type="GO" id="GO:0005576">
    <property type="term" value="C:extracellular region"/>
    <property type="evidence" value="ECO:0007669"/>
    <property type="project" value="UniProtKB-SubCell"/>
</dbReference>
<dbReference type="InterPro" id="IPR021109">
    <property type="entry name" value="Peptidase_aspartic_dom_sf"/>
</dbReference>
<dbReference type="PROSITE" id="PS00141">
    <property type="entry name" value="ASP_PROTEASE"/>
    <property type="match status" value="2"/>
</dbReference>
<dbReference type="FunFam" id="2.40.70.10:FF:000050">
    <property type="entry name" value="Aspartic proteinase CDR1"/>
    <property type="match status" value="1"/>
</dbReference>
<evidence type="ECO:0000313" key="12">
    <source>
        <dbReference type="EMBL" id="KAF5749269.1"/>
    </source>
</evidence>
<dbReference type="PROSITE" id="PS51767">
    <property type="entry name" value="PEPTIDASE_A1"/>
    <property type="match status" value="1"/>
</dbReference>
<name>A0A7J7DSK2_TRIWF</name>
<dbReference type="AlphaFoldDB" id="A0A7J7DSK2"/>
<dbReference type="InterPro" id="IPR051708">
    <property type="entry name" value="Plant_Aspart_Prot_A1"/>
</dbReference>
<evidence type="ECO:0000256" key="3">
    <source>
        <dbReference type="ARBA" id="ARBA00022525"/>
    </source>
</evidence>
<dbReference type="GO" id="GO:0006508">
    <property type="term" value="P:proteolysis"/>
    <property type="evidence" value="ECO:0007669"/>
    <property type="project" value="UniProtKB-KW"/>
</dbReference>
<keyword evidence="3" id="KW-0964">Secreted</keyword>
<dbReference type="FunFam" id="2.40.70.10:FF:000016">
    <property type="entry name" value="Probable aspartic protease At2g35615"/>
    <property type="match status" value="1"/>
</dbReference>
<dbReference type="InterPro" id="IPR001969">
    <property type="entry name" value="Aspartic_peptidase_AS"/>
</dbReference>
<evidence type="ECO:0000256" key="7">
    <source>
        <dbReference type="ARBA" id="ARBA00022801"/>
    </source>
</evidence>
<evidence type="ECO:0000259" key="11">
    <source>
        <dbReference type="PROSITE" id="PS51767"/>
    </source>
</evidence>
<dbReference type="Pfam" id="PF14543">
    <property type="entry name" value="TAXi_N"/>
    <property type="match status" value="1"/>
</dbReference>
<organism evidence="12 13">
    <name type="scientific">Tripterygium wilfordii</name>
    <name type="common">Thunder God vine</name>
    <dbReference type="NCBI Taxonomy" id="458696"/>
    <lineage>
        <taxon>Eukaryota</taxon>
        <taxon>Viridiplantae</taxon>
        <taxon>Streptophyta</taxon>
        <taxon>Embryophyta</taxon>
        <taxon>Tracheophyta</taxon>
        <taxon>Spermatophyta</taxon>
        <taxon>Magnoliopsida</taxon>
        <taxon>eudicotyledons</taxon>
        <taxon>Gunneridae</taxon>
        <taxon>Pentapetalae</taxon>
        <taxon>rosids</taxon>
        <taxon>fabids</taxon>
        <taxon>Celastrales</taxon>
        <taxon>Celastraceae</taxon>
        <taxon>Tripterygium</taxon>
    </lineage>
</organism>
<dbReference type="Gene3D" id="2.40.70.10">
    <property type="entry name" value="Acid Proteases"/>
    <property type="match status" value="2"/>
</dbReference>
<evidence type="ECO:0000313" key="13">
    <source>
        <dbReference type="Proteomes" id="UP000593562"/>
    </source>
</evidence>
<feature type="domain" description="Peptidase A1" evidence="11">
    <location>
        <begin position="75"/>
        <end position="417"/>
    </location>
</feature>
<proteinExistence type="inferred from homology"/>
<comment type="subcellular location">
    <subcellularLocation>
        <location evidence="1">Secreted</location>
    </subcellularLocation>
</comment>
<dbReference type="PANTHER" id="PTHR47967">
    <property type="entry name" value="OS07G0603500 PROTEIN-RELATED"/>
    <property type="match status" value="1"/>
</dbReference>
<gene>
    <name evidence="12" type="ORF">HS088_TW04G01234</name>
</gene>